<dbReference type="Proteomes" id="UP000239494">
    <property type="component" value="Unassembled WGS sequence"/>
</dbReference>
<dbReference type="InterPro" id="IPR003961">
    <property type="entry name" value="FN3_dom"/>
</dbReference>
<keyword evidence="1" id="KW-0378">Hydrolase</keyword>
<dbReference type="RefSeq" id="WP_146174612.1">
    <property type="nucleotide sequence ID" value="NZ_PVTF01000001.1"/>
</dbReference>
<organism evidence="4 5">
    <name type="scientific">Umezawaea tangerina</name>
    <dbReference type="NCBI Taxonomy" id="84725"/>
    <lineage>
        <taxon>Bacteria</taxon>
        <taxon>Bacillati</taxon>
        <taxon>Actinomycetota</taxon>
        <taxon>Actinomycetes</taxon>
        <taxon>Pseudonocardiales</taxon>
        <taxon>Pseudonocardiaceae</taxon>
        <taxon>Umezawaea</taxon>
    </lineage>
</organism>
<name>A0A2T0TK79_9PSEU</name>
<keyword evidence="5" id="KW-1185">Reference proteome</keyword>
<sequence length="633" mass="65844">MDRRRIAVVAAGLVLIGGTIAVLRGTGLTGPSVTTTPVPPPPTSLTQFAGQGVVLPSSTEKPQAPERLVVQTGPQRLQLRWTGGSPGFEVRWGKDDALDHSVLVAQPLAQLNGLDDGVKYRVEVRSVDQFGRRSAPTAGSGTPVTDRSSDDKYALLDRFDQANAPDPTRWRLATRENCARATPGQGDDARRLVISSNCAAAPVALRSRTPFALADADELGRFVVETDAPGVDGELFLDLVPGPVSTVSGTPAEQVSDRAVDAPGLPPGSVRARIASSAGSTTAQVLVAPGTPRIAPTGEQPHPVPAAKLGISQRWEVVLRRDGVRVLRDGALVAKGEVAPQWTEATALVSIVGPSGERVHVDLVGFVGKPAATPPLVPPPPIRADLGAAPPTTTANPKLVPDVLGGRLRMTIVHTDGSGVAPQFNALIGNSVTVPLRPAVPDTAWRADSGYPVVADLPPESLALLGPDDHLTVSVLPPSPMRIQLSHVDLELVPRPGAPTVAPPSTPTEALNGVELDLARVNGKVLDASGQPIPDGKPLQRGRLVLDVVLDGLEGRRTTARLPGLAGFTVRLDGDEVAGVPTTVDGPAVAGQWRLALNTGSLSAGPHMIEVKAFSTESSTRPSSAFVSFFVAE</sequence>
<protein>
    <recommendedName>
        <fullName evidence="3">Fibronectin type-III domain-containing protein</fullName>
    </recommendedName>
</protein>
<comment type="caution">
    <text evidence="4">The sequence shown here is derived from an EMBL/GenBank/DDBJ whole genome shotgun (WGS) entry which is preliminary data.</text>
</comment>
<dbReference type="PROSITE" id="PS50853">
    <property type="entry name" value="FN3"/>
    <property type="match status" value="1"/>
</dbReference>
<dbReference type="GO" id="GO:0016798">
    <property type="term" value="F:hydrolase activity, acting on glycosyl bonds"/>
    <property type="evidence" value="ECO:0007669"/>
    <property type="project" value="UniProtKB-KW"/>
</dbReference>
<dbReference type="SUPFAM" id="SSF49265">
    <property type="entry name" value="Fibronectin type III"/>
    <property type="match status" value="1"/>
</dbReference>
<accession>A0A2T0TK79</accession>
<gene>
    <name evidence="4" type="ORF">CLV43_101374</name>
</gene>
<dbReference type="EMBL" id="PVTF01000001">
    <property type="protein sequence ID" value="PRY46107.1"/>
    <property type="molecule type" value="Genomic_DNA"/>
</dbReference>
<evidence type="ECO:0000313" key="5">
    <source>
        <dbReference type="Proteomes" id="UP000239494"/>
    </source>
</evidence>
<keyword evidence="2" id="KW-0624">Polysaccharide degradation</keyword>
<evidence type="ECO:0000256" key="1">
    <source>
        <dbReference type="ARBA" id="ARBA00023295"/>
    </source>
</evidence>
<feature type="domain" description="Fibronectin type-III" evidence="3">
    <location>
        <begin position="61"/>
        <end position="151"/>
    </location>
</feature>
<dbReference type="CDD" id="cd00063">
    <property type="entry name" value="FN3"/>
    <property type="match status" value="1"/>
</dbReference>
<dbReference type="OrthoDB" id="3647805at2"/>
<evidence type="ECO:0000256" key="2">
    <source>
        <dbReference type="ARBA" id="ARBA00023326"/>
    </source>
</evidence>
<keyword evidence="2" id="KW-0119">Carbohydrate metabolism</keyword>
<dbReference type="AlphaFoldDB" id="A0A2T0TK79"/>
<dbReference type="InterPro" id="IPR036116">
    <property type="entry name" value="FN3_sf"/>
</dbReference>
<evidence type="ECO:0000259" key="3">
    <source>
        <dbReference type="PROSITE" id="PS50853"/>
    </source>
</evidence>
<reference evidence="4 5" key="1">
    <citation type="submission" date="2018-03" db="EMBL/GenBank/DDBJ databases">
        <title>Genomic Encyclopedia of Archaeal and Bacterial Type Strains, Phase II (KMG-II): from individual species to whole genera.</title>
        <authorList>
            <person name="Goeker M."/>
        </authorList>
    </citation>
    <scope>NUCLEOTIDE SEQUENCE [LARGE SCALE GENOMIC DNA]</scope>
    <source>
        <strain evidence="4 5">DSM 44720</strain>
    </source>
</reference>
<keyword evidence="1" id="KW-0326">Glycosidase</keyword>
<proteinExistence type="predicted"/>
<evidence type="ECO:0000313" key="4">
    <source>
        <dbReference type="EMBL" id="PRY46107.1"/>
    </source>
</evidence>
<dbReference type="GO" id="GO:0000272">
    <property type="term" value="P:polysaccharide catabolic process"/>
    <property type="evidence" value="ECO:0007669"/>
    <property type="project" value="UniProtKB-KW"/>
</dbReference>